<dbReference type="EMBL" id="HG685261">
    <property type="protein sequence ID" value="CDJ33464.1"/>
    <property type="molecule type" value="Genomic_DNA"/>
</dbReference>
<evidence type="ECO:0000313" key="4">
    <source>
        <dbReference type="Proteomes" id="UP000030744"/>
    </source>
</evidence>
<protein>
    <recommendedName>
        <fullName evidence="2">Integrase catalytic domain-containing protein</fullName>
    </recommendedName>
</protein>
<feature type="compositionally biased region" description="Polar residues" evidence="1">
    <location>
        <begin position="8"/>
        <end position="24"/>
    </location>
</feature>
<dbReference type="GO" id="GO:0003676">
    <property type="term" value="F:nucleic acid binding"/>
    <property type="evidence" value="ECO:0007669"/>
    <property type="project" value="InterPro"/>
</dbReference>
<sequence>MQRLSIDHNMTTTNHPEADGQTEQTNRTLVQYLRLYDQQKSSNRLDFLACAKLIYNTIVHLSTRCSPASLVYTETPLGDPPLDLAVGSQPRSADASDLLIQLAAARDCMRKAQERQARNYEKKCSAISFNPSDLVLMDSDALRRVQEGEQPKTFATRWVGPFAVRSRGSSEGLHAQGTGTLN</sequence>
<dbReference type="PANTHER" id="PTHR37984:SF15">
    <property type="entry name" value="INTEGRASE CATALYTIC DOMAIN-CONTAINING PROTEIN"/>
    <property type="match status" value="1"/>
</dbReference>
<keyword evidence="4" id="KW-1185">Reference proteome</keyword>
<evidence type="ECO:0000256" key="1">
    <source>
        <dbReference type="SAM" id="MobiDB-lite"/>
    </source>
</evidence>
<feature type="domain" description="Integrase catalytic" evidence="2">
    <location>
        <begin position="1"/>
        <end position="75"/>
    </location>
</feature>
<dbReference type="InterPro" id="IPR036397">
    <property type="entry name" value="RNaseH_sf"/>
</dbReference>
<reference evidence="3" key="1">
    <citation type="submission" date="2013-10" db="EMBL/GenBank/DDBJ databases">
        <title>Genomic analysis of the causative agents of coccidiosis in chickens.</title>
        <authorList>
            <person name="Reid A.J."/>
            <person name="Blake D."/>
            <person name="Billington K."/>
            <person name="Browne H."/>
            <person name="Dunn M."/>
            <person name="Hung S."/>
            <person name="Kawahara F."/>
            <person name="Miranda-Saavedra D."/>
            <person name="Mourier T."/>
            <person name="Nagra H."/>
            <person name="Otto T.D."/>
            <person name="Rawlings N."/>
            <person name="Sanchez A."/>
            <person name="Sanders M."/>
            <person name="Subramaniam C."/>
            <person name="Tay Y."/>
            <person name="Dear P."/>
            <person name="Doerig C."/>
            <person name="Gruber A."/>
            <person name="Parkinson J."/>
            <person name="Shirley M."/>
            <person name="Wan K.L."/>
            <person name="Berriman M."/>
            <person name="Tomley F."/>
            <person name="Pain A."/>
        </authorList>
    </citation>
    <scope>NUCLEOTIDE SEQUENCE [LARGE SCALE GENOMIC DNA]</scope>
    <source>
        <strain evidence="3">Houghton</strain>
    </source>
</reference>
<proteinExistence type="predicted"/>
<dbReference type="OrthoDB" id="1723377at2759"/>
<evidence type="ECO:0000259" key="2">
    <source>
        <dbReference type="PROSITE" id="PS50994"/>
    </source>
</evidence>
<dbReference type="PANTHER" id="PTHR37984">
    <property type="entry name" value="PROTEIN CBG26694"/>
    <property type="match status" value="1"/>
</dbReference>
<reference evidence="3" key="2">
    <citation type="submission" date="2013-10" db="EMBL/GenBank/DDBJ databases">
        <authorList>
            <person name="Aslett M."/>
        </authorList>
    </citation>
    <scope>NUCLEOTIDE SEQUENCE [LARGE SCALE GENOMIC DNA]</scope>
    <source>
        <strain evidence="3">Houghton</strain>
    </source>
</reference>
<dbReference type="Proteomes" id="UP000030744">
    <property type="component" value="Unassembled WGS sequence"/>
</dbReference>
<dbReference type="InterPro" id="IPR012337">
    <property type="entry name" value="RNaseH-like_sf"/>
</dbReference>
<accession>U6K686</accession>
<evidence type="ECO:0000313" key="3">
    <source>
        <dbReference type="EMBL" id="CDJ33464.1"/>
    </source>
</evidence>
<organism evidence="3 4">
    <name type="scientific">Eimeria mitis</name>
    <dbReference type="NCBI Taxonomy" id="44415"/>
    <lineage>
        <taxon>Eukaryota</taxon>
        <taxon>Sar</taxon>
        <taxon>Alveolata</taxon>
        <taxon>Apicomplexa</taxon>
        <taxon>Conoidasida</taxon>
        <taxon>Coccidia</taxon>
        <taxon>Eucoccidiorida</taxon>
        <taxon>Eimeriorina</taxon>
        <taxon>Eimeriidae</taxon>
        <taxon>Eimeria</taxon>
    </lineage>
</organism>
<dbReference type="VEuPathDB" id="ToxoDB:EMH_0082780"/>
<dbReference type="GO" id="GO:0015074">
    <property type="term" value="P:DNA integration"/>
    <property type="evidence" value="ECO:0007669"/>
    <property type="project" value="InterPro"/>
</dbReference>
<dbReference type="RefSeq" id="XP_013356028.1">
    <property type="nucleotide sequence ID" value="XM_013500574.1"/>
</dbReference>
<dbReference type="InterPro" id="IPR050951">
    <property type="entry name" value="Retrovirus_Pol_polyprotein"/>
</dbReference>
<dbReference type="AlphaFoldDB" id="U6K686"/>
<dbReference type="PROSITE" id="PS50994">
    <property type="entry name" value="INTEGRASE"/>
    <property type="match status" value="1"/>
</dbReference>
<feature type="region of interest" description="Disordered" evidence="1">
    <location>
        <begin position="1"/>
        <end position="24"/>
    </location>
</feature>
<dbReference type="GeneID" id="25382669"/>
<dbReference type="SUPFAM" id="SSF53098">
    <property type="entry name" value="Ribonuclease H-like"/>
    <property type="match status" value="1"/>
</dbReference>
<gene>
    <name evidence="3" type="ORF">EMH_0082780</name>
</gene>
<name>U6K686_9EIME</name>
<dbReference type="InterPro" id="IPR001584">
    <property type="entry name" value="Integrase_cat-core"/>
</dbReference>
<dbReference type="Gene3D" id="3.30.420.10">
    <property type="entry name" value="Ribonuclease H-like superfamily/Ribonuclease H"/>
    <property type="match status" value="1"/>
</dbReference>